<comment type="caution">
    <text evidence="2">The sequence shown here is derived from an EMBL/GenBank/DDBJ whole genome shotgun (WGS) entry which is preliminary data.</text>
</comment>
<proteinExistence type="predicted"/>
<accession>A0A8J2M762</accession>
<feature type="compositionally biased region" description="Polar residues" evidence="1">
    <location>
        <begin position="1"/>
        <end position="14"/>
    </location>
</feature>
<keyword evidence="3" id="KW-1185">Reference proteome</keyword>
<feature type="region of interest" description="Disordered" evidence="1">
    <location>
        <begin position="231"/>
        <end position="381"/>
    </location>
</feature>
<dbReference type="AlphaFoldDB" id="A0A8J2M762"/>
<dbReference type="Proteomes" id="UP000708208">
    <property type="component" value="Unassembled WGS sequence"/>
</dbReference>
<evidence type="ECO:0000256" key="1">
    <source>
        <dbReference type="SAM" id="MobiDB-lite"/>
    </source>
</evidence>
<feature type="compositionally biased region" description="Basic and acidic residues" evidence="1">
    <location>
        <begin position="15"/>
        <end position="34"/>
    </location>
</feature>
<dbReference type="EMBL" id="CAJVCH010569406">
    <property type="protein sequence ID" value="CAG7833270.1"/>
    <property type="molecule type" value="Genomic_DNA"/>
</dbReference>
<feature type="compositionally biased region" description="Basic residues" evidence="1">
    <location>
        <begin position="153"/>
        <end position="164"/>
    </location>
</feature>
<sequence length="441" mass="51807">MTDNRLPHSSGSRTSEPRRRAEERPEIERDEKDRPIYWTQYVTKTDIEPPQANILPNSDTSKLEVVHRFDGRIPNRIIIRGRDGEHTITHQILLGAIRNGLELPIDYMLYKRDPHYCGSIQFPENQKDVQDGYKAPEELAYLFKGHEFEPTPIRRRPPNCRLRNRQPGDPWLIQPYKSEKPVENNLLPDGDYLRNPWASKDELQRERDSTTKESYKRRFTDSVDYGATKMHIPDVSEWPPERDARERATREESTRRVNRYHDLANRKETTEERRRDIPRNAANLTGNAPVGRGRGRARDTREESRPGTSRRSSGRRHSSRDSRTRRREPDSSYEVRKRRDEDKSRNRLESPPKTRIRRDTTPITPQPQRERRRENEKESQLVTPITLPVRKYTEVVKTPTPNILKRVEPIPRQPAVIIVRAEAPTETPENIPPPVHVALWS</sequence>
<protein>
    <submittedName>
        <fullName evidence="2">Uncharacterized protein</fullName>
    </submittedName>
</protein>
<evidence type="ECO:0000313" key="3">
    <source>
        <dbReference type="Proteomes" id="UP000708208"/>
    </source>
</evidence>
<feature type="region of interest" description="Disordered" evidence="1">
    <location>
        <begin position="153"/>
        <end position="215"/>
    </location>
</feature>
<feature type="compositionally biased region" description="Basic and acidic residues" evidence="1">
    <location>
        <begin position="296"/>
        <end position="305"/>
    </location>
</feature>
<feature type="compositionally biased region" description="Basic and acidic residues" evidence="1">
    <location>
        <begin position="231"/>
        <end position="278"/>
    </location>
</feature>
<gene>
    <name evidence="2" type="ORF">AFUS01_LOCUS42909</name>
</gene>
<evidence type="ECO:0000313" key="2">
    <source>
        <dbReference type="EMBL" id="CAG7833270.1"/>
    </source>
</evidence>
<feature type="compositionally biased region" description="Basic and acidic residues" evidence="1">
    <location>
        <begin position="319"/>
        <end position="360"/>
    </location>
</feature>
<organism evidence="2 3">
    <name type="scientific">Allacma fusca</name>
    <dbReference type="NCBI Taxonomy" id="39272"/>
    <lineage>
        <taxon>Eukaryota</taxon>
        <taxon>Metazoa</taxon>
        <taxon>Ecdysozoa</taxon>
        <taxon>Arthropoda</taxon>
        <taxon>Hexapoda</taxon>
        <taxon>Collembola</taxon>
        <taxon>Symphypleona</taxon>
        <taxon>Sminthuridae</taxon>
        <taxon>Allacma</taxon>
    </lineage>
</organism>
<feature type="region of interest" description="Disordered" evidence="1">
    <location>
        <begin position="1"/>
        <end position="34"/>
    </location>
</feature>
<reference evidence="2" key="1">
    <citation type="submission" date="2021-06" db="EMBL/GenBank/DDBJ databases">
        <authorList>
            <person name="Hodson N. C."/>
            <person name="Mongue J. A."/>
            <person name="Jaron S. K."/>
        </authorList>
    </citation>
    <scope>NUCLEOTIDE SEQUENCE</scope>
</reference>
<feature type="compositionally biased region" description="Basic and acidic residues" evidence="1">
    <location>
        <begin position="368"/>
        <end position="379"/>
    </location>
</feature>
<feature type="compositionally biased region" description="Basic and acidic residues" evidence="1">
    <location>
        <begin position="199"/>
        <end position="215"/>
    </location>
</feature>
<name>A0A8J2M762_9HEXA</name>